<reference evidence="2" key="1">
    <citation type="submission" date="2021-02" db="EMBL/GenBank/DDBJ databases">
        <authorList>
            <person name="Nowell W R."/>
        </authorList>
    </citation>
    <scope>NUCLEOTIDE SEQUENCE</scope>
</reference>
<organism evidence="2 4">
    <name type="scientific">Didymodactylos carnosus</name>
    <dbReference type="NCBI Taxonomy" id="1234261"/>
    <lineage>
        <taxon>Eukaryota</taxon>
        <taxon>Metazoa</taxon>
        <taxon>Spiralia</taxon>
        <taxon>Gnathifera</taxon>
        <taxon>Rotifera</taxon>
        <taxon>Eurotatoria</taxon>
        <taxon>Bdelloidea</taxon>
        <taxon>Philodinida</taxon>
        <taxon>Philodinidae</taxon>
        <taxon>Didymodactylos</taxon>
    </lineage>
</organism>
<evidence type="ECO:0000313" key="3">
    <source>
        <dbReference type="EMBL" id="CAF3696158.1"/>
    </source>
</evidence>
<accession>A0A814AR14</accession>
<keyword evidence="4" id="KW-1185">Reference proteome</keyword>
<name>A0A814AR14_9BILA</name>
<dbReference type="Proteomes" id="UP000681722">
    <property type="component" value="Unassembled WGS sequence"/>
</dbReference>
<feature type="compositionally biased region" description="Low complexity" evidence="1">
    <location>
        <begin position="83"/>
        <end position="94"/>
    </location>
</feature>
<comment type="caution">
    <text evidence="2">The sequence shown here is derived from an EMBL/GenBank/DDBJ whole genome shotgun (WGS) entry which is preliminary data.</text>
</comment>
<evidence type="ECO:0000313" key="4">
    <source>
        <dbReference type="Proteomes" id="UP000663829"/>
    </source>
</evidence>
<dbReference type="EMBL" id="CAJNOQ010001745">
    <property type="protein sequence ID" value="CAF0916072.1"/>
    <property type="molecule type" value="Genomic_DNA"/>
</dbReference>
<sequence length="346" mass="39595">MSESSQRVPFREFSTNDVNASLLSQTLFFYDPPKTRSSSSSKTITESIENNHNHSQVLSSLISTQSTSSSKKTKKLVTIDNGSYSSSSLVNSTDSETKLSTSTLTGTAKDIEDQKDRIINSVQDWWTQAIATDSEDVVQTLPTSSSFIMYDGIPDDSFSLSKMIERKEIVIINRSMSTMEEVYAAKAALLVKQYYERGAIPLISTLMKHGLLQAKENVFRLTHDKMIYYGTLNHNSRITTSTGRSYTTFEDFFFDQTKILKNGNIKLSYIYEQIRYKNKPLHRLLIQYAEMTITSVPGMKMRIINDKELIQNTEKMKEIFKTRGQFQKEFLAQINCWEIGRHIIDF</sequence>
<proteinExistence type="predicted"/>
<evidence type="ECO:0000313" key="2">
    <source>
        <dbReference type="EMBL" id="CAF0916072.1"/>
    </source>
</evidence>
<feature type="region of interest" description="Disordered" evidence="1">
    <location>
        <begin position="83"/>
        <end position="102"/>
    </location>
</feature>
<dbReference type="EMBL" id="CAJOBC010001744">
    <property type="protein sequence ID" value="CAF3696158.1"/>
    <property type="molecule type" value="Genomic_DNA"/>
</dbReference>
<protein>
    <submittedName>
        <fullName evidence="2">Uncharacterized protein</fullName>
    </submittedName>
</protein>
<dbReference type="AlphaFoldDB" id="A0A814AR14"/>
<dbReference type="Proteomes" id="UP000663829">
    <property type="component" value="Unassembled WGS sequence"/>
</dbReference>
<gene>
    <name evidence="2" type="ORF">GPM918_LOCUS9399</name>
    <name evidence="3" type="ORF">SRO942_LOCUS9396</name>
</gene>
<evidence type="ECO:0000256" key="1">
    <source>
        <dbReference type="SAM" id="MobiDB-lite"/>
    </source>
</evidence>